<dbReference type="Gene3D" id="3.40.50.150">
    <property type="entry name" value="Vaccinia Virus protein VP39"/>
    <property type="match status" value="1"/>
</dbReference>
<accession>Q021E4</accession>
<protein>
    <submittedName>
        <fullName evidence="2">Methyltransferase type 11</fullName>
    </submittedName>
</protein>
<sequence length="204" mass="24063">MGWNTWFRKRRMRRFVRELGITADTRVLDVGGTPETWEMLAPAPRVTLLNTPRTKAELSRAQWWVAGDGRALPFRDQSFDVVFSNSVIEHVGDSESQLRFAREIARVGHAYWVQTPNRWFPVEQHLLTPFIHWLPRTWQNWIVPRFTIWNALVRPTPDRRAFYLHHYLTEVRLLTASEFAALFPSARIIRERVLGWTKSLIATQ</sequence>
<dbReference type="InterPro" id="IPR029063">
    <property type="entry name" value="SAM-dependent_MTases_sf"/>
</dbReference>
<dbReference type="CDD" id="cd02440">
    <property type="entry name" value="AdoMet_MTases"/>
    <property type="match status" value="1"/>
</dbReference>
<keyword evidence="2" id="KW-0808">Transferase</keyword>
<dbReference type="eggNOG" id="COG2226">
    <property type="taxonomic scope" value="Bacteria"/>
</dbReference>
<feature type="domain" description="Methyltransferase type 11" evidence="1">
    <location>
        <begin position="58"/>
        <end position="107"/>
    </location>
</feature>
<dbReference type="SUPFAM" id="SSF53335">
    <property type="entry name" value="S-adenosyl-L-methionine-dependent methyltransferases"/>
    <property type="match status" value="1"/>
</dbReference>
<reference evidence="2" key="1">
    <citation type="submission" date="2006-10" db="EMBL/GenBank/DDBJ databases">
        <title>Complete sequence of Solibacter usitatus Ellin6076.</title>
        <authorList>
            <consortium name="US DOE Joint Genome Institute"/>
            <person name="Copeland A."/>
            <person name="Lucas S."/>
            <person name="Lapidus A."/>
            <person name="Barry K."/>
            <person name="Detter J.C."/>
            <person name="Glavina del Rio T."/>
            <person name="Hammon N."/>
            <person name="Israni S."/>
            <person name="Dalin E."/>
            <person name="Tice H."/>
            <person name="Pitluck S."/>
            <person name="Thompson L.S."/>
            <person name="Brettin T."/>
            <person name="Bruce D."/>
            <person name="Han C."/>
            <person name="Tapia R."/>
            <person name="Gilna P."/>
            <person name="Schmutz J."/>
            <person name="Larimer F."/>
            <person name="Land M."/>
            <person name="Hauser L."/>
            <person name="Kyrpides N."/>
            <person name="Mikhailova N."/>
            <person name="Janssen P.H."/>
            <person name="Kuske C.R."/>
            <person name="Richardson P."/>
        </authorList>
    </citation>
    <scope>NUCLEOTIDE SEQUENCE</scope>
    <source>
        <strain evidence="2">Ellin6076</strain>
    </source>
</reference>
<dbReference type="EMBL" id="CP000473">
    <property type="protein sequence ID" value="ABJ84445.1"/>
    <property type="molecule type" value="Genomic_DNA"/>
</dbReference>
<proteinExistence type="predicted"/>
<dbReference type="GO" id="GO:0032259">
    <property type="term" value="P:methylation"/>
    <property type="evidence" value="ECO:0007669"/>
    <property type="project" value="UniProtKB-KW"/>
</dbReference>
<dbReference type="InParanoid" id="Q021E4"/>
<dbReference type="OrthoDB" id="7260171at2"/>
<evidence type="ECO:0000259" key="1">
    <source>
        <dbReference type="Pfam" id="PF08241"/>
    </source>
</evidence>
<keyword evidence="2" id="KW-0489">Methyltransferase</keyword>
<dbReference type="HOGENOM" id="CLU_082091_0_0_0"/>
<name>Q021E4_SOLUE</name>
<dbReference type="GO" id="GO:0008757">
    <property type="term" value="F:S-adenosylmethionine-dependent methyltransferase activity"/>
    <property type="evidence" value="ECO:0007669"/>
    <property type="project" value="InterPro"/>
</dbReference>
<dbReference type="KEGG" id="sus:Acid_3472"/>
<dbReference type="AlphaFoldDB" id="Q021E4"/>
<organism evidence="2">
    <name type="scientific">Solibacter usitatus (strain Ellin6076)</name>
    <dbReference type="NCBI Taxonomy" id="234267"/>
    <lineage>
        <taxon>Bacteria</taxon>
        <taxon>Pseudomonadati</taxon>
        <taxon>Acidobacteriota</taxon>
        <taxon>Terriglobia</taxon>
        <taxon>Bryobacterales</taxon>
        <taxon>Solibacteraceae</taxon>
        <taxon>Candidatus Solibacter</taxon>
    </lineage>
</organism>
<dbReference type="InterPro" id="IPR013216">
    <property type="entry name" value="Methyltransf_11"/>
</dbReference>
<dbReference type="Pfam" id="PF08241">
    <property type="entry name" value="Methyltransf_11"/>
    <property type="match status" value="1"/>
</dbReference>
<gene>
    <name evidence="2" type="ordered locus">Acid_3472</name>
</gene>
<evidence type="ECO:0000313" key="2">
    <source>
        <dbReference type="EMBL" id="ABJ84445.1"/>
    </source>
</evidence>